<dbReference type="PIRSF" id="PIRSF036659">
    <property type="entry name" value="BdbC"/>
    <property type="match status" value="1"/>
</dbReference>
<evidence type="ECO:0000256" key="3">
    <source>
        <dbReference type="ARBA" id="ARBA00022448"/>
    </source>
</evidence>
<keyword evidence="8 12" id="KW-0472">Membrane</keyword>
<dbReference type="PANTHER" id="PTHR43469">
    <property type="entry name" value="DISULFIDE FORMATION PROTEIN-RELATED"/>
    <property type="match status" value="1"/>
</dbReference>
<evidence type="ECO:0000256" key="9">
    <source>
        <dbReference type="ARBA" id="ARBA00023157"/>
    </source>
</evidence>
<keyword evidence="4 12" id="KW-0812">Transmembrane</keyword>
<keyword evidence="3 12" id="KW-0813">Transport</keyword>
<keyword evidence="10 12" id="KW-0143">Chaperone</keyword>
<dbReference type="SUPFAM" id="SSF158442">
    <property type="entry name" value="DsbB-like"/>
    <property type="match status" value="1"/>
</dbReference>
<reference evidence="14 15" key="1">
    <citation type="submission" date="2016-10" db="EMBL/GenBank/DDBJ databases">
        <authorList>
            <person name="Varghese N."/>
            <person name="Submissions S."/>
        </authorList>
    </citation>
    <scope>NUCLEOTIDE SEQUENCE [LARGE SCALE GENOMIC DNA]</scope>
    <source>
        <strain evidence="14 15">TC-13</strain>
    </source>
</reference>
<evidence type="ECO:0000256" key="5">
    <source>
        <dbReference type="ARBA" id="ARBA00022982"/>
    </source>
</evidence>
<keyword evidence="11 12" id="KW-0676">Redox-active center</keyword>
<evidence type="ECO:0000256" key="13">
    <source>
        <dbReference type="SAM" id="Phobius"/>
    </source>
</evidence>
<feature type="disulfide bond" description="Redox-active" evidence="12">
    <location>
        <begin position="102"/>
        <end position="108"/>
    </location>
</feature>
<dbReference type="GO" id="GO:0006457">
    <property type="term" value="P:protein folding"/>
    <property type="evidence" value="ECO:0007669"/>
    <property type="project" value="InterPro"/>
</dbReference>
<dbReference type="InterPro" id="IPR023380">
    <property type="entry name" value="DsbB-like_sf"/>
</dbReference>
<dbReference type="NCBIfam" id="NF002849">
    <property type="entry name" value="PRK03113.1"/>
    <property type="match status" value="1"/>
</dbReference>
<dbReference type="HAMAP" id="MF_00287">
    <property type="entry name" value="BdbC"/>
    <property type="match status" value="1"/>
</dbReference>
<dbReference type="AlphaFoldDB" id="A0A1H9RF00"/>
<comment type="caution">
    <text evidence="14">The sequence shown here is derived from an EMBL/GenBank/DDBJ whole genome shotgun (WGS) entry which is preliminary data.</text>
</comment>
<keyword evidence="5 12" id="KW-0249">Electron transport</keyword>
<keyword evidence="9 12" id="KW-1015">Disulfide bond</keyword>
<accession>A0A1H9RF00</accession>
<evidence type="ECO:0000313" key="14">
    <source>
        <dbReference type="EMBL" id="SER71262.1"/>
    </source>
</evidence>
<keyword evidence="7 12" id="KW-0560">Oxidoreductase</keyword>
<dbReference type="Pfam" id="PF02600">
    <property type="entry name" value="DsbB"/>
    <property type="match status" value="1"/>
</dbReference>
<evidence type="ECO:0000256" key="12">
    <source>
        <dbReference type="HAMAP-Rule" id="MF_00287"/>
    </source>
</evidence>
<evidence type="ECO:0000256" key="2">
    <source>
        <dbReference type="ARBA" id="ARBA00007602"/>
    </source>
</evidence>
<organism evidence="14 15">
    <name type="scientific">Lysinibacillus fusiformis</name>
    <dbReference type="NCBI Taxonomy" id="28031"/>
    <lineage>
        <taxon>Bacteria</taxon>
        <taxon>Bacillati</taxon>
        <taxon>Bacillota</taxon>
        <taxon>Bacilli</taxon>
        <taxon>Bacillales</taxon>
        <taxon>Bacillaceae</taxon>
        <taxon>Lysinibacillus</taxon>
    </lineage>
</organism>
<evidence type="ECO:0000256" key="6">
    <source>
        <dbReference type="ARBA" id="ARBA00022989"/>
    </source>
</evidence>
<dbReference type="PANTHER" id="PTHR43469:SF1">
    <property type="entry name" value="SPBETA PROPHAGE-DERIVED DISULFIDE BOND FORMATION PROTEIN B"/>
    <property type="match status" value="1"/>
</dbReference>
<dbReference type="Gene3D" id="1.20.1550.10">
    <property type="entry name" value="DsbB-like"/>
    <property type="match status" value="1"/>
</dbReference>
<dbReference type="InterPro" id="IPR012187">
    <property type="entry name" value="Disulphide_bond_form_BdbC"/>
</dbReference>
<evidence type="ECO:0000256" key="10">
    <source>
        <dbReference type="ARBA" id="ARBA00023186"/>
    </source>
</evidence>
<evidence type="ECO:0000256" key="1">
    <source>
        <dbReference type="ARBA" id="ARBA00004141"/>
    </source>
</evidence>
<dbReference type="InterPro" id="IPR003752">
    <property type="entry name" value="DiS_bond_form_DsbB/BdbC"/>
</dbReference>
<feature type="transmembrane region" description="Helical" evidence="13">
    <location>
        <begin position="12"/>
        <end position="33"/>
    </location>
</feature>
<evidence type="ECO:0000256" key="4">
    <source>
        <dbReference type="ARBA" id="ARBA00022692"/>
    </source>
</evidence>
<evidence type="ECO:0000256" key="11">
    <source>
        <dbReference type="ARBA" id="ARBA00023284"/>
    </source>
</evidence>
<feature type="transmembrane region" description="Helical" evidence="13">
    <location>
        <begin position="72"/>
        <end position="89"/>
    </location>
</feature>
<sequence length="147" mass="16846">MNKVIKGNSKDIYLLYFAWLVSLVATFGSLYFSEIREFIPCEKCWYQRIFMYPLVFILGIAMFQRDVTARKFVLPLSIIGGCISLIHYLEQKIPGFGGFKPCVSGVPCNIQYINWFGFVTIPFLALTAFTLITISMIAMSRAKREVE</sequence>
<evidence type="ECO:0000256" key="7">
    <source>
        <dbReference type="ARBA" id="ARBA00023002"/>
    </source>
</evidence>
<evidence type="ECO:0000256" key="8">
    <source>
        <dbReference type="ARBA" id="ARBA00023136"/>
    </source>
</evidence>
<dbReference type="RefSeq" id="WP_089987179.1">
    <property type="nucleotide sequence ID" value="NZ_FMUG01000011.1"/>
</dbReference>
<feature type="transmembrane region" description="Helical" evidence="13">
    <location>
        <begin position="45"/>
        <end position="63"/>
    </location>
</feature>
<dbReference type="GO" id="GO:0015035">
    <property type="term" value="F:protein-disulfide reductase activity"/>
    <property type="evidence" value="ECO:0007669"/>
    <property type="project" value="UniProtKB-UniRule"/>
</dbReference>
<dbReference type="Proteomes" id="UP000199410">
    <property type="component" value="Unassembled WGS sequence"/>
</dbReference>
<keyword evidence="12" id="KW-1003">Cell membrane</keyword>
<feature type="disulfide bond" description="Redox-active" evidence="12">
    <location>
        <begin position="41"/>
        <end position="44"/>
    </location>
</feature>
<dbReference type="GO" id="GO:0005886">
    <property type="term" value="C:plasma membrane"/>
    <property type="evidence" value="ECO:0007669"/>
    <property type="project" value="UniProtKB-SubCell"/>
</dbReference>
<feature type="transmembrane region" description="Helical" evidence="13">
    <location>
        <begin position="115"/>
        <end position="139"/>
    </location>
</feature>
<comment type="function">
    <text evidence="12">Required for disulfide bond formation in some proteins.</text>
</comment>
<keyword evidence="6 12" id="KW-1133">Transmembrane helix</keyword>
<evidence type="ECO:0000313" key="15">
    <source>
        <dbReference type="Proteomes" id="UP000199410"/>
    </source>
</evidence>
<protein>
    <recommendedName>
        <fullName evidence="12">Probable disulfide formation protein</fullName>
    </recommendedName>
    <alternativeName>
        <fullName evidence="12">Disulfide oxidoreductase</fullName>
    </alternativeName>
    <alternativeName>
        <fullName evidence="12">Thiol-disulfide oxidoreductase</fullName>
    </alternativeName>
</protein>
<name>A0A1H9RF00_9BACI</name>
<comment type="subcellular location">
    <subcellularLocation>
        <location evidence="12">Cell membrane</location>
        <topology evidence="12">Multi-pass membrane protein</topology>
    </subcellularLocation>
    <subcellularLocation>
        <location evidence="1">Membrane</location>
        <topology evidence="1">Multi-pass membrane protein</topology>
    </subcellularLocation>
</comment>
<dbReference type="EMBL" id="FOEL01000022">
    <property type="protein sequence ID" value="SER71262.1"/>
    <property type="molecule type" value="Genomic_DNA"/>
</dbReference>
<gene>
    <name evidence="12" type="primary">bdbC</name>
    <name evidence="14" type="ORF">SAMN02787113_04406</name>
</gene>
<comment type="similarity">
    <text evidence="2 12">Belongs to the DsbB family. BdbC subfamily.</text>
</comment>
<proteinExistence type="inferred from homology"/>